<dbReference type="EMBL" id="DSQF01000025">
    <property type="protein sequence ID" value="HGZ44139.1"/>
    <property type="molecule type" value="Genomic_DNA"/>
</dbReference>
<sequence>MHPLSLVRHTRLAAPAVRARLESSTAFERLRALARVVRRCGIPEGEPVPVPVPVRGPRALARVLAAAAAVALAAGTARADVEWGGGRHVSDFDWTVDGRLVEVSVRVDGATAPLYIKPGAWDRRYLQAFRGRPYALVVRNTTGRRVGVLIAVDGLNVVNGERTRMRHDEPMYVLDPWETATIRGWRTSLSEVRRFVFVDEERSYAERTGQANGDLGWIRVHAFRETRPVAWRDWDRRFKNEAPPFKRGDERGFEGEAPRAEGDAARDREPRDEAPAPSSPEGVRRQEAGRLHAAPESSNPGTGWGDRRFDPVHRTEFLAERAPADRITLRYEYASGLRALGIFPRRGERTWERERGELGFARPPIR</sequence>
<comment type="caution">
    <text evidence="2">The sequence shown here is derived from an EMBL/GenBank/DDBJ whole genome shotgun (WGS) entry which is preliminary data.</text>
</comment>
<feature type="compositionally biased region" description="Basic and acidic residues" evidence="1">
    <location>
        <begin position="243"/>
        <end position="274"/>
    </location>
</feature>
<feature type="region of interest" description="Disordered" evidence="1">
    <location>
        <begin position="243"/>
        <end position="309"/>
    </location>
</feature>
<proteinExistence type="predicted"/>
<protein>
    <submittedName>
        <fullName evidence="2">Uncharacterized protein</fullName>
    </submittedName>
</protein>
<name>A0A832I3I8_UNCEI</name>
<gene>
    <name evidence="2" type="ORF">ENR23_12125</name>
</gene>
<accession>A0A832I3I8</accession>
<organism evidence="2">
    <name type="scientific">Eiseniibacteriota bacterium</name>
    <dbReference type="NCBI Taxonomy" id="2212470"/>
    <lineage>
        <taxon>Bacteria</taxon>
        <taxon>Candidatus Eiseniibacteriota</taxon>
    </lineage>
</organism>
<reference evidence="2" key="1">
    <citation type="journal article" date="2020" name="mSystems">
        <title>Genome- and Community-Level Interaction Insights into Carbon Utilization and Element Cycling Functions of Hydrothermarchaeota in Hydrothermal Sediment.</title>
        <authorList>
            <person name="Zhou Z."/>
            <person name="Liu Y."/>
            <person name="Xu W."/>
            <person name="Pan J."/>
            <person name="Luo Z.H."/>
            <person name="Li M."/>
        </authorList>
    </citation>
    <scope>NUCLEOTIDE SEQUENCE [LARGE SCALE GENOMIC DNA]</scope>
    <source>
        <strain evidence="2">SpSt-381</strain>
    </source>
</reference>
<evidence type="ECO:0000256" key="1">
    <source>
        <dbReference type="SAM" id="MobiDB-lite"/>
    </source>
</evidence>
<dbReference type="AlphaFoldDB" id="A0A832I3I8"/>
<evidence type="ECO:0000313" key="2">
    <source>
        <dbReference type="EMBL" id="HGZ44139.1"/>
    </source>
</evidence>